<feature type="compositionally biased region" description="Low complexity" evidence="1">
    <location>
        <begin position="379"/>
        <end position="404"/>
    </location>
</feature>
<accession>A0ABV2WGG2</accession>
<sequence>MPDKKEDPCDAIRGPLNKYCDSDGDGKPGPGSDGPPDGGDLGLTDGARGAVQDLADWLITDITRLLAPDKAWAPKSADSALYQPFMWLGQHLAIAVFTCVVVVCALTAWQGVPRLRQMGASTGWTLAAVAGMASIPGAVMLLNKAVSDAFRAAFNSDEATLFTTIRDDLKTGADAGNPLAMLIIISALVVALGFALLVFTTRQLGILLFVCMAPLVLASLARGGDMTAVKAWAQRLLGLMFAPFALLIVAPFVKGFGGALVMDAVLLIGADVLMLRMIFHGVPYIGPRVAGAARTLVESRTDHPVARAAVRVGAPTVYERENAPRTPRTVDTPGRAAHQDRGVLLAAYGIKAPERPGRLTTASAVSKAAREEGDRADRTAQVAQARRQARTAAQPSGPSAAGPASRPPGPRPTPPVAPPQPPAAQPGGSSTP</sequence>
<dbReference type="RefSeq" id="WP_359657044.1">
    <property type="nucleotide sequence ID" value="NZ_JBEXZP010000162.1"/>
</dbReference>
<keyword evidence="4" id="KW-1185">Reference proteome</keyword>
<feature type="region of interest" description="Disordered" evidence="1">
    <location>
        <begin position="369"/>
        <end position="432"/>
    </location>
</feature>
<feature type="transmembrane region" description="Helical" evidence="2">
    <location>
        <begin position="124"/>
        <end position="142"/>
    </location>
</feature>
<feature type="transmembrane region" description="Helical" evidence="2">
    <location>
        <begin position="205"/>
        <end position="224"/>
    </location>
</feature>
<feature type="region of interest" description="Disordered" evidence="1">
    <location>
        <begin position="1"/>
        <end position="45"/>
    </location>
</feature>
<feature type="transmembrane region" description="Helical" evidence="2">
    <location>
        <begin position="92"/>
        <end position="112"/>
    </location>
</feature>
<organism evidence="3 4">
    <name type="scientific">Streptomyces lavendulocolor</name>
    <dbReference type="NCBI Taxonomy" id="67316"/>
    <lineage>
        <taxon>Bacteria</taxon>
        <taxon>Bacillati</taxon>
        <taxon>Actinomycetota</taxon>
        <taxon>Actinomycetes</taxon>
        <taxon>Kitasatosporales</taxon>
        <taxon>Streptomycetaceae</taxon>
        <taxon>Streptomyces</taxon>
    </lineage>
</organism>
<dbReference type="EMBL" id="JBEXZR010000060">
    <property type="protein sequence ID" value="MEU0712449.1"/>
    <property type="molecule type" value="Genomic_DNA"/>
</dbReference>
<protein>
    <recommendedName>
        <fullName evidence="5">Integral membrane protein</fullName>
    </recommendedName>
</protein>
<feature type="compositionally biased region" description="Gly residues" evidence="1">
    <location>
        <begin position="27"/>
        <end position="41"/>
    </location>
</feature>
<keyword evidence="2" id="KW-0812">Transmembrane</keyword>
<evidence type="ECO:0000256" key="2">
    <source>
        <dbReference type="SAM" id="Phobius"/>
    </source>
</evidence>
<gene>
    <name evidence="3" type="ORF">ABZ508_34375</name>
</gene>
<evidence type="ECO:0008006" key="5">
    <source>
        <dbReference type="Google" id="ProtNLM"/>
    </source>
</evidence>
<feature type="compositionally biased region" description="Basic and acidic residues" evidence="1">
    <location>
        <begin position="369"/>
        <end position="378"/>
    </location>
</feature>
<feature type="compositionally biased region" description="Basic and acidic residues" evidence="1">
    <location>
        <begin position="1"/>
        <end position="10"/>
    </location>
</feature>
<proteinExistence type="predicted"/>
<reference evidence="3 4" key="1">
    <citation type="submission" date="2024-06" db="EMBL/GenBank/DDBJ databases">
        <title>The Natural Products Discovery Center: Release of the First 8490 Sequenced Strains for Exploring Actinobacteria Biosynthetic Diversity.</title>
        <authorList>
            <person name="Kalkreuter E."/>
            <person name="Kautsar S.A."/>
            <person name="Yang D."/>
            <person name="Bader C.D."/>
            <person name="Teijaro C.N."/>
            <person name="Fluegel L."/>
            <person name="Davis C.M."/>
            <person name="Simpson J.R."/>
            <person name="Lauterbach L."/>
            <person name="Steele A.D."/>
            <person name="Gui C."/>
            <person name="Meng S."/>
            <person name="Li G."/>
            <person name="Viehrig K."/>
            <person name="Ye F."/>
            <person name="Su P."/>
            <person name="Kiefer A.F."/>
            <person name="Nichols A."/>
            <person name="Cepeda A.J."/>
            <person name="Yan W."/>
            <person name="Fan B."/>
            <person name="Jiang Y."/>
            <person name="Adhikari A."/>
            <person name="Zheng C.-J."/>
            <person name="Schuster L."/>
            <person name="Cowan T.M."/>
            <person name="Smanski M.J."/>
            <person name="Chevrette M.G."/>
            <person name="De Carvalho L.P.S."/>
            <person name="Shen B."/>
        </authorList>
    </citation>
    <scope>NUCLEOTIDE SEQUENCE [LARGE SCALE GENOMIC DNA]</scope>
    <source>
        <strain evidence="3 4">NPDC006337</strain>
    </source>
</reference>
<feature type="transmembrane region" description="Helical" evidence="2">
    <location>
        <begin position="259"/>
        <end position="279"/>
    </location>
</feature>
<name>A0ABV2WGG2_9ACTN</name>
<feature type="compositionally biased region" description="Pro residues" evidence="1">
    <location>
        <begin position="405"/>
        <end position="424"/>
    </location>
</feature>
<feature type="transmembrane region" description="Helical" evidence="2">
    <location>
        <begin position="179"/>
        <end position="199"/>
    </location>
</feature>
<evidence type="ECO:0000256" key="1">
    <source>
        <dbReference type="SAM" id="MobiDB-lite"/>
    </source>
</evidence>
<evidence type="ECO:0000313" key="4">
    <source>
        <dbReference type="Proteomes" id="UP001550378"/>
    </source>
</evidence>
<comment type="caution">
    <text evidence="3">The sequence shown here is derived from an EMBL/GenBank/DDBJ whole genome shotgun (WGS) entry which is preliminary data.</text>
</comment>
<keyword evidence="2" id="KW-1133">Transmembrane helix</keyword>
<evidence type="ECO:0000313" key="3">
    <source>
        <dbReference type="EMBL" id="MEU0712449.1"/>
    </source>
</evidence>
<dbReference type="Proteomes" id="UP001550378">
    <property type="component" value="Unassembled WGS sequence"/>
</dbReference>
<feature type="transmembrane region" description="Helical" evidence="2">
    <location>
        <begin position="236"/>
        <end position="253"/>
    </location>
</feature>
<keyword evidence="2" id="KW-0472">Membrane</keyword>